<keyword evidence="8" id="KW-1185">Reference proteome</keyword>
<evidence type="ECO:0000256" key="4">
    <source>
        <dbReference type="ARBA" id="ARBA00023136"/>
    </source>
</evidence>
<evidence type="ECO:0000256" key="2">
    <source>
        <dbReference type="ARBA" id="ARBA00022692"/>
    </source>
</evidence>
<feature type="transmembrane region" description="Helical" evidence="5">
    <location>
        <begin position="204"/>
        <end position="231"/>
    </location>
</feature>
<feature type="transmembrane region" description="Helical" evidence="5">
    <location>
        <begin position="21"/>
        <end position="40"/>
    </location>
</feature>
<evidence type="ECO:0000256" key="3">
    <source>
        <dbReference type="ARBA" id="ARBA00022989"/>
    </source>
</evidence>
<gene>
    <name evidence="7" type="ORF">SAMN04489750_1973</name>
</gene>
<sequence>MSALRSLSAAMFKGFYRDRMTLFWTILFPLIFLVLFGGVFTGNGVSKVSVVQVGPVSLFDHATGQTRAALKDTLEVTQATDRTAAQQQVRTGDKDAAVWQDGDTLVLTYSAASQTKAAQVQGLMSSFVNASNLAATGKPPATRLETMTVEDSSLKPIQYVTPGILGWAIAMGATFGAAINLVAWRKSGMLRRLRLAPIPTWAVVLARVGVAIVVALGQAAIFIGLAVAVFGLRLTGWWPLIIPLIMVGTLAFLAIGLLVGSFAKTEESASGLANLIVLPMAFLSGTFIPLDQAPQWIRTISHAFPLRYLNEGMLDVMVRGQGPSAIVVPILVMLAFAVVLALVASRVFRWDVR</sequence>
<evidence type="ECO:0000256" key="1">
    <source>
        <dbReference type="ARBA" id="ARBA00004141"/>
    </source>
</evidence>
<keyword evidence="4 5" id="KW-0472">Membrane</keyword>
<dbReference type="OrthoDB" id="9778589at2"/>
<dbReference type="AlphaFoldDB" id="A0A2Y8ZTQ5"/>
<dbReference type="Pfam" id="PF12698">
    <property type="entry name" value="ABC2_membrane_3"/>
    <property type="match status" value="1"/>
</dbReference>
<keyword evidence="2 5" id="KW-0812">Transmembrane</keyword>
<name>A0A2Y8ZTQ5_9MICO</name>
<reference evidence="8" key="1">
    <citation type="submission" date="2016-10" db="EMBL/GenBank/DDBJ databases">
        <authorList>
            <person name="Varghese N."/>
            <person name="Submissions S."/>
        </authorList>
    </citation>
    <scope>NUCLEOTIDE SEQUENCE [LARGE SCALE GENOMIC DNA]</scope>
    <source>
        <strain evidence="8">DSM 22951</strain>
    </source>
</reference>
<dbReference type="Proteomes" id="UP000250028">
    <property type="component" value="Unassembled WGS sequence"/>
</dbReference>
<dbReference type="EMBL" id="UESZ01000001">
    <property type="protein sequence ID" value="SSA34648.1"/>
    <property type="molecule type" value="Genomic_DNA"/>
</dbReference>
<dbReference type="InterPro" id="IPR052902">
    <property type="entry name" value="ABC-2_transporter"/>
</dbReference>
<dbReference type="GO" id="GO:0016020">
    <property type="term" value="C:membrane"/>
    <property type="evidence" value="ECO:0007669"/>
    <property type="project" value="UniProtKB-SubCell"/>
</dbReference>
<dbReference type="GO" id="GO:0140359">
    <property type="term" value="F:ABC-type transporter activity"/>
    <property type="evidence" value="ECO:0007669"/>
    <property type="project" value="InterPro"/>
</dbReference>
<feature type="domain" description="ABC transmembrane type-2" evidence="6">
    <location>
        <begin position="121"/>
        <end position="351"/>
    </location>
</feature>
<evidence type="ECO:0000259" key="6">
    <source>
        <dbReference type="PROSITE" id="PS51012"/>
    </source>
</evidence>
<feature type="transmembrane region" description="Helical" evidence="5">
    <location>
        <begin position="164"/>
        <end position="183"/>
    </location>
</feature>
<evidence type="ECO:0000313" key="7">
    <source>
        <dbReference type="EMBL" id="SSA34648.1"/>
    </source>
</evidence>
<dbReference type="RefSeq" id="WP_109685401.1">
    <property type="nucleotide sequence ID" value="NZ_QGDN01000001.1"/>
</dbReference>
<feature type="transmembrane region" description="Helical" evidence="5">
    <location>
        <begin position="326"/>
        <end position="348"/>
    </location>
</feature>
<comment type="subcellular location">
    <subcellularLocation>
        <location evidence="1">Membrane</location>
        <topology evidence="1">Multi-pass membrane protein</topology>
    </subcellularLocation>
</comment>
<evidence type="ECO:0000313" key="8">
    <source>
        <dbReference type="Proteomes" id="UP000250028"/>
    </source>
</evidence>
<keyword evidence="3 5" id="KW-1133">Transmembrane helix</keyword>
<proteinExistence type="predicted"/>
<evidence type="ECO:0000256" key="5">
    <source>
        <dbReference type="SAM" id="Phobius"/>
    </source>
</evidence>
<dbReference type="PROSITE" id="PS51012">
    <property type="entry name" value="ABC_TM2"/>
    <property type="match status" value="1"/>
</dbReference>
<dbReference type="InterPro" id="IPR013525">
    <property type="entry name" value="ABC2_TM"/>
</dbReference>
<dbReference type="InterPro" id="IPR047817">
    <property type="entry name" value="ABC2_TM_bact-type"/>
</dbReference>
<organism evidence="7 8">
    <name type="scientific">Branchiibius hedensis</name>
    <dbReference type="NCBI Taxonomy" id="672460"/>
    <lineage>
        <taxon>Bacteria</taxon>
        <taxon>Bacillati</taxon>
        <taxon>Actinomycetota</taxon>
        <taxon>Actinomycetes</taxon>
        <taxon>Micrococcales</taxon>
        <taxon>Dermacoccaceae</taxon>
        <taxon>Branchiibius</taxon>
    </lineage>
</organism>
<accession>A0A2Y8ZTQ5</accession>
<dbReference type="PANTHER" id="PTHR43027:SF1">
    <property type="entry name" value="DOXORUBICIN RESISTANCE ABC TRANSPORTER PERMEASE PROTEIN DRRC-RELATED"/>
    <property type="match status" value="1"/>
</dbReference>
<feature type="transmembrane region" description="Helical" evidence="5">
    <location>
        <begin position="237"/>
        <end position="259"/>
    </location>
</feature>
<protein>
    <submittedName>
        <fullName evidence="7">ABC-2 type transport system permease protein</fullName>
    </submittedName>
</protein>
<feature type="transmembrane region" description="Helical" evidence="5">
    <location>
        <begin position="271"/>
        <end position="290"/>
    </location>
</feature>
<dbReference type="PANTHER" id="PTHR43027">
    <property type="entry name" value="DOXORUBICIN RESISTANCE ABC TRANSPORTER PERMEASE PROTEIN DRRC-RELATED"/>
    <property type="match status" value="1"/>
</dbReference>